<name>A0A212LX92_9FIRM</name>
<gene>
    <name evidence="3" type="ORF">KL86SPO_40678</name>
</gene>
<dbReference type="PANTHER" id="PTHR35023:SF1">
    <property type="entry name" value="MG-PROTOPORPHYRIN IX CHELATASE"/>
    <property type="match status" value="1"/>
</dbReference>
<evidence type="ECO:0000256" key="1">
    <source>
        <dbReference type="SAM" id="MobiDB-lite"/>
    </source>
</evidence>
<dbReference type="EMBL" id="FMJE01000004">
    <property type="protein sequence ID" value="SCM82193.1"/>
    <property type="molecule type" value="Genomic_DNA"/>
</dbReference>
<dbReference type="InterPro" id="IPR052989">
    <property type="entry name" value="Mg-chelatase_DI-like"/>
</dbReference>
<sequence>MRASLEQLPLVRLDQAAAVVSQAIAAGQGVRLGQSAVLSTKVHAFQPRCPEHVQILINSDAGQVFYQRQDEGAVWHLDIFHQCGRVDHRQAARHLCQAIAVYNACAAKQTELACRGAVNPALLDIQTATGGGRITGSLQGGKKRSVRRAHENHVHVALSIPPDELPCLFYIVAAAEAAVAESGLEIRCNERISHVASTDSLADISPYTDQTDSLLVGKPPAGQTGQEAACTSEAVPSRPPPDSTGSPAVPPHKQQLSAGGKGQTLVVVKGARTPARDRQAAPPLTKAAFPGFCAPGLHDSLRQAVHNIRSKAGPIPGTRTLFYNQAAGRNASASLPFSAGVDVAATVSAAAARLLADGMTGRLQISPADIRFVDRRPGQGSDICLLVDSSGSMAGFRLQAARYVAGELSRYGCSRLSLVTFQDNRADLIVPFTSGRQTVLGAFDTITTFGATPLALGIRRSLAYIMEQQARKPLLVLITDGIPSRKYEEAVNPLTDALAAAAELKQANCAFLCIGLDADEGFLKKLADTAGGVSYIFTELEKQLSSPGQATDDSSR</sequence>
<proteinExistence type="predicted"/>
<reference evidence="3" key="1">
    <citation type="submission" date="2016-08" db="EMBL/GenBank/DDBJ databases">
        <authorList>
            <person name="Seilhamer J.J."/>
        </authorList>
    </citation>
    <scope>NUCLEOTIDE SEQUENCE</scope>
    <source>
        <strain evidence="3">86</strain>
    </source>
</reference>
<protein>
    <submittedName>
        <fullName evidence="3">Putative von Willebrand factor, type A</fullName>
    </submittedName>
</protein>
<feature type="region of interest" description="Disordered" evidence="1">
    <location>
        <begin position="211"/>
        <end position="261"/>
    </location>
</feature>
<dbReference type="SMART" id="SM00327">
    <property type="entry name" value="VWA"/>
    <property type="match status" value="1"/>
</dbReference>
<dbReference type="PROSITE" id="PS50234">
    <property type="entry name" value="VWFA"/>
    <property type="match status" value="1"/>
</dbReference>
<dbReference type="PANTHER" id="PTHR35023">
    <property type="entry name" value="CHELATASE-RELATED"/>
    <property type="match status" value="1"/>
</dbReference>
<organism evidence="3">
    <name type="scientific">uncultured Sporomusa sp</name>
    <dbReference type="NCBI Taxonomy" id="307249"/>
    <lineage>
        <taxon>Bacteria</taxon>
        <taxon>Bacillati</taxon>
        <taxon>Bacillota</taxon>
        <taxon>Negativicutes</taxon>
        <taxon>Selenomonadales</taxon>
        <taxon>Sporomusaceae</taxon>
        <taxon>Sporomusa</taxon>
        <taxon>environmental samples</taxon>
    </lineage>
</organism>
<feature type="domain" description="VWFA" evidence="2">
    <location>
        <begin position="382"/>
        <end position="538"/>
    </location>
</feature>
<dbReference type="AlphaFoldDB" id="A0A212LX92"/>
<dbReference type="Pfam" id="PF13519">
    <property type="entry name" value="VWA_2"/>
    <property type="match status" value="1"/>
</dbReference>
<evidence type="ECO:0000259" key="2">
    <source>
        <dbReference type="PROSITE" id="PS50234"/>
    </source>
</evidence>
<accession>A0A212LX92</accession>
<dbReference type="Gene3D" id="3.40.50.410">
    <property type="entry name" value="von Willebrand factor, type A domain"/>
    <property type="match status" value="1"/>
</dbReference>
<dbReference type="SUPFAM" id="SSF53300">
    <property type="entry name" value="vWA-like"/>
    <property type="match status" value="1"/>
</dbReference>
<dbReference type="CDD" id="cd00198">
    <property type="entry name" value="vWFA"/>
    <property type="match status" value="1"/>
</dbReference>
<dbReference type="InterPro" id="IPR036465">
    <property type="entry name" value="vWFA_dom_sf"/>
</dbReference>
<dbReference type="InterPro" id="IPR002035">
    <property type="entry name" value="VWF_A"/>
</dbReference>
<evidence type="ECO:0000313" key="3">
    <source>
        <dbReference type="EMBL" id="SCM82193.1"/>
    </source>
</evidence>